<evidence type="ECO:0000313" key="2">
    <source>
        <dbReference type="EMBL" id="GAT42812.1"/>
    </source>
</evidence>
<evidence type="ECO:0000313" key="3">
    <source>
        <dbReference type="Proteomes" id="UP000815677"/>
    </source>
</evidence>
<evidence type="ECO:0000256" key="1">
    <source>
        <dbReference type="SAM" id="MobiDB-lite"/>
    </source>
</evidence>
<name>A0ABQ0KV88_MYCCL</name>
<feature type="region of interest" description="Disordered" evidence="1">
    <location>
        <begin position="98"/>
        <end position="120"/>
    </location>
</feature>
<sequence length="218" mass="23019">MTALELEKRRGTNAVVVNQAHGIGGTRGGVNGLELHCLHSVIVAWLRPRPRLVSPTESRGRTISSPPSVPMQMDGLPPAPASIFSTSAVPSRFAGPEVVASSSTSTGSTSQRLAKSSPRRALRVSSTPLLRACIKAAPLRCSTFTLAPLSLPLRRSHINRIRFGRWARCGGRAASALCGLRNPSSPAPPAHVPPTHCILTSNGGARLAFADGVDVRFR</sequence>
<feature type="compositionally biased region" description="Low complexity" evidence="1">
    <location>
        <begin position="101"/>
        <end position="110"/>
    </location>
</feature>
<reference evidence="2" key="1">
    <citation type="submission" date="2014-09" db="EMBL/GenBank/DDBJ databases">
        <title>Genome sequence of the luminous mushroom Mycena chlorophos for searching fungal bioluminescence genes.</title>
        <authorList>
            <person name="Tanaka Y."/>
            <person name="Kasuga D."/>
            <person name="Oba Y."/>
            <person name="Hase S."/>
            <person name="Sato K."/>
            <person name="Oba Y."/>
            <person name="Sakakibara Y."/>
        </authorList>
    </citation>
    <scope>NUCLEOTIDE SEQUENCE</scope>
</reference>
<keyword evidence="3" id="KW-1185">Reference proteome</keyword>
<feature type="non-terminal residue" evidence="2">
    <location>
        <position position="1"/>
    </location>
</feature>
<organism evidence="2 3">
    <name type="scientific">Mycena chlorophos</name>
    <name type="common">Agaric fungus</name>
    <name type="synonym">Agaricus chlorophos</name>
    <dbReference type="NCBI Taxonomy" id="658473"/>
    <lineage>
        <taxon>Eukaryota</taxon>
        <taxon>Fungi</taxon>
        <taxon>Dikarya</taxon>
        <taxon>Basidiomycota</taxon>
        <taxon>Agaricomycotina</taxon>
        <taxon>Agaricomycetes</taxon>
        <taxon>Agaricomycetidae</taxon>
        <taxon>Agaricales</taxon>
        <taxon>Marasmiineae</taxon>
        <taxon>Mycenaceae</taxon>
        <taxon>Mycena</taxon>
    </lineage>
</organism>
<dbReference type="EMBL" id="DF838296">
    <property type="protein sequence ID" value="GAT42812.1"/>
    <property type="molecule type" value="Genomic_DNA"/>
</dbReference>
<protein>
    <submittedName>
        <fullName evidence="2">Uncharacterized protein</fullName>
    </submittedName>
</protein>
<accession>A0ABQ0KV88</accession>
<dbReference type="Proteomes" id="UP000815677">
    <property type="component" value="Unassembled WGS sequence"/>
</dbReference>
<gene>
    <name evidence="2" type="ORF">MCHLO_00513</name>
</gene>
<feature type="non-terminal residue" evidence="2">
    <location>
        <position position="218"/>
    </location>
</feature>
<proteinExistence type="predicted"/>